<reference evidence="1 2" key="1">
    <citation type="submission" date="2020-01" db="EMBL/GenBank/DDBJ databases">
        <title>Frigidibacter albus SP32T (=CGMCC 1.13995T).</title>
        <authorList>
            <person name="Liao X."/>
        </authorList>
    </citation>
    <scope>NUCLEOTIDE SEQUENCE [LARGE SCALE GENOMIC DNA]</scope>
    <source>
        <strain evidence="1 2">SP32</strain>
    </source>
</reference>
<keyword evidence="2" id="KW-1185">Reference proteome</keyword>
<name>A0A6L8VKS9_9RHOB</name>
<dbReference type="Proteomes" id="UP000477083">
    <property type="component" value="Unassembled WGS sequence"/>
</dbReference>
<comment type="caution">
    <text evidence="1">The sequence shown here is derived from an EMBL/GenBank/DDBJ whole genome shotgun (WGS) entry which is preliminary data.</text>
</comment>
<protein>
    <submittedName>
        <fullName evidence="1">Uncharacterized protein</fullName>
    </submittedName>
</protein>
<gene>
    <name evidence="1" type="ORF">GS660_13895</name>
</gene>
<dbReference type="AlphaFoldDB" id="A0A6L8VKS9"/>
<dbReference type="RefSeq" id="WP_161347533.1">
    <property type="nucleotide sequence ID" value="NZ_BMGW01000008.1"/>
</dbReference>
<accession>A0A6L8VKS9</accession>
<sequence>MSDDLMRQSAKLARRLAAIPAEIVAQVRPALVQGAEDLATMARALVPDDEGDLSASIVVTRHVPPQKAALPLDVLPPAVGQPRIFSFM</sequence>
<organism evidence="1 2">
    <name type="scientific">Frigidibacter albus</name>
    <dbReference type="NCBI Taxonomy" id="1465486"/>
    <lineage>
        <taxon>Bacteria</taxon>
        <taxon>Pseudomonadati</taxon>
        <taxon>Pseudomonadota</taxon>
        <taxon>Alphaproteobacteria</taxon>
        <taxon>Rhodobacterales</taxon>
        <taxon>Paracoccaceae</taxon>
        <taxon>Frigidibacter</taxon>
    </lineage>
</organism>
<dbReference type="OrthoDB" id="8480914at2"/>
<evidence type="ECO:0000313" key="2">
    <source>
        <dbReference type="Proteomes" id="UP000477083"/>
    </source>
</evidence>
<proteinExistence type="predicted"/>
<dbReference type="InterPro" id="IPR010064">
    <property type="entry name" value="HK97-gp10_tail"/>
</dbReference>
<evidence type="ECO:0000313" key="1">
    <source>
        <dbReference type="EMBL" id="MZQ90182.1"/>
    </source>
</evidence>
<dbReference type="Pfam" id="PF04883">
    <property type="entry name" value="HK97-gp10_like"/>
    <property type="match status" value="1"/>
</dbReference>
<dbReference type="EMBL" id="WWNR01000008">
    <property type="protein sequence ID" value="MZQ90182.1"/>
    <property type="molecule type" value="Genomic_DNA"/>
</dbReference>